<evidence type="ECO:0000313" key="2">
    <source>
        <dbReference type="Proteomes" id="UP000050975"/>
    </source>
</evidence>
<accession>A0A0S8K1Z7</accession>
<dbReference type="Proteomes" id="UP000050975">
    <property type="component" value="Unassembled WGS sequence"/>
</dbReference>
<sequence>MYPDPVSETNARILIESLRTFGGSMTTMPVLCLVPAMGKDVSPTFRDVCQTNAVRVTSFAMPVEAVRFPLAADVAGAAHAENKARDAYDLLVWLGANTIVFQEPRHFLIPDHAILGYCPVHHTNIGSLIDDVLDPFWSLIYQVCKVPEERVFPMKTHVDGKTLRPYFNASSLVSRPDRGLFASWRDIFFNTYQQQNFKKFYEQDERYAIFMHQAILSGIILAMFELNEMAKLPPTYNYPLHLWQDDITVSRPRKLHDLVTARHEVFYRDPNWRNKMPEGDNFKDWLVQRTK</sequence>
<dbReference type="SUPFAM" id="SSF53448">
    <property type="entry name" value="Nucleotide-diphospho-sugar transferases"/>
    <property type="match status" value="1"/>
</dbReference>
<gene>
    <name evidence="1" type="ORF">AMJ74_02455</name>
</gene>
<dbReference type="AlphaFoldDB" id="A0A0S8K1Z7"/>
<proteinExistence type="predicted"/>
<comment type="caution">
    <text evidence="1">The sequence shown here is derived from an EMBL/GenBank/DDBJ whole genome shotgun (WGS) entry which is preliminary data.</text>
</comment>
<reference evidence="1 2" key="1">
    <citation type="journal article" date="2015" name="Microbiome">
        <title>Genomic resolution of linkages in carbon, nitrogen, and sulfur cycling among widespread estuary sediment bacteria.</title>
        <authorList>
            <person name="Baker B.J."/>
            <person name="Lazar C.S."/>
            <person name="Teske A.P."/>
            <person name="Dick G.J."/>
        </authorList>
    </citation>
    <scope>NUCLEOTIDE SEQUENCE [LARGE SCALE GENOMIC DNA]</scope>
    <source>
        <strain evidence="1">SM1_77</strain>
    </source>
</reference>
<evidence type="ECO:0000313" key="1">
    <source>
        <dbReference type="EMBL" id="KPL14942.1"/>
    </source>
</evidence>
<name>A0A0S8K1Z7_UNCW3</name>
<protein>
    <submittedName>
        <fullName evidence="1">Uncharacterized protein</fullName>
    </submittedName>
</protein>
<organism evidence="1 2">
    <name type="scientific">candidate division WOR_3 bacterium SM1_77</name>
    <dbReference type="NCBI Taxonomy" id="1703778"/>
    <lineage>
        <taxon>Bacteria</taxon>
        <taxon>Bacteria division WOR-3</taxon>
    </lineage>
</organism>
<dbReference type="EMBL" id="LJVE01000029">
    <property type="protein sequence ID" value="KPL14942.1"/>
    <property type="molecule type" value="Genomic_DNA"/>
</dbReference>
<dbReference type="InterPro" id="IPR029044">
    <property type="entry name" value="Nucleotide-diphossugar_trans"/>
</dbReference>